<evidence type="ECO:0000256" key="1">
    <source>
        <dbReference type="ARBA" id="ARBA00022723"/>
    </source>
</evidence>
<organism evidence="7 8">
    <name type="scientific">Kuraishia capsulata CBS 1993</name>
    <dbReference type="NCBI Taxonomy" id="1382522"/>
    <lineage>
        <taxon>Eukaryota</taxon>
        <taxon>Fungi</taxon>
        <taxon>Dikarya</taxon>
        <taxon>Ascomycota</taxon>
        <taxon>Saccharomycotina</taxon>
        <taxon>Pichiomycetes</taxon>
        <taxon>Pichiales</taxon>
        <taxon>Pichiaceae</taxon>
        <taxon>Kuraishia</taxon>
    </lineage>
</organism>
<dbReference type="OrthoDB" id="1930084at2759"/>
<keyword evidence="8" id="KW-1185">Reference proteome</keyword>
<dbReference type="InterPro" id="IPR006186">
    <property type="entry name" value="Ser/Thr-sp_prot-phosphatase"/>
</dbReference>
<evidence type="ECO:0000256" key="4">
    <source>
        <dbReference type="ARBA" id="ARBA00047761"/>
    </source>
</evidence>
<reference evidence="7" key="1">
    <citation type="submission" date="2013-12" db="EMBL/GenBank/DDBJ databases">
        <authorList>
            <person name="Genoscope - CEA"/>
        </authorList>
    </citation>
    <scope>NUCLEOTIDE SEQUENCE</scope>
    <source>
        <strain evidence="7">CBS 1993</strain>
    </source>
</reference>
<evidence type="ECO:0000256" key="3">
    <source>
        <dbReference type="ARBA" id="ARBA00023211"/>
    </source>
</evidence>
<dbReference type="GeneID" id="34520417"/>
<dbReference type="SUPFAM" id="SSF56300">
    <property type="entry name" value="Metallo-dependent phosphatases"/>
    <property type="match status" value="1"/>
</dbReference>
<name>W6MLP4_9ASCO</name>
<feature type="domain" description="Serine/threonine specific protein phosphatases" evidence="6">
    <location>
        <begin position="1"/>
        <end position="101"/>
    </location>
</feature>
<protein>
    <recommendedName>
        <fullName evidence="6">Serine/threonine specific protein phosphatases domain-containing protein</fullName>
    </recommendedName>
</protein>
<dbReference type="InterPro" id="IPR047129">
    <property type="entry name" value="PPA2-like"/>
</dbReference>
<sequence length="160" mass="18257">MADLVWSDPDLELLNFRISSRGAGYQFGMNIVNKFLQVNGFEKILRAHQLCNEGYQVFWGGKVNTVWSAPNYCYRCGNKASILEISDDSRSEASFRFNVFDASPESDREFVKIMKGSSFGFSSEEEGENAGQDDDLQFYDTYYNGLGELSRKAPHVEYFM</sequence>
<dbReference type="InterPro" id="IPR029052">
    <property type="entry name" value="Metallo-depent_PP-like"/>
</dbReference>
<evidence type="ECO:0000256" key="5">
    <source>
        <dbReference type="ARBA" id="ARBA00048336"/>
    </source>
</evidence>
<dbReference type="HOGENOM" id="CLU_1652418_0_0_1"/>
<keyword evidence="1" id="KW-0479">Metal-binding</keyword>
<dbReference type="Proteomes" id="UP000019384">
    <property type="component" value="Unassembled WGS sequence"/>
</dbReference>
<dbReference type="SMART" id="SM00156">
    <property type="entry name" value="PP2Ac"/>
    <property type="match status" value="1"/>
</dbReference>
<keyword evidence="3" id="KW-0464">Manganese</keyword>
<keyword evidence="2" id="KW-0378">Hydrolase</keyword>
<dbReference type="PANTHER" id="PTHR45619">
    <property type="entry name" value="SERINE/THREONINE-PROTEIN PHOSPHATASE PP2A-RELATED"/>
    <property type="match status" value="1"/>
</dbReference>
<accession>W6MLP4</accession>
<dbReference type="STRING" id="1382522.W6MLP4"/>
<evidence type="ECO:0000313" key="7">
    <source>
        <dbReference type="EMBL" id="CDK27033.1"/>
    </source>
</evidence>
<dbReference type="EMBL" id="HG793127">
    <property type="protein sequence ID" value="CDK27033.1"/>
    <property type="molecule type" value="Genomic_DNA"/>
</dbReference>
<dbReference type="GO" id="GO:0004722">
    <property type="term" value="F:protein serine/threonine phosphatase activity"/>
    <property type="evidence" value="ECO:0007669"/>
    <property type="project" value="UniProtKB-EC"/>
</dbReference>
<dbReference type="PRINTS" id="PR00114">
    <property type="entry name" value="STPHPHTASE"/>
</dbReference>
<dbReference type="AlphaFoldDB" id="W6MLP4"/>
<evidence type="ECO:0000256" key="2">
    <source>
        <dbReference type="ARBA" id="ARBA00022801"/>
    </source>
</evidence>
<comment type="catalytic activity">
    <reaction evidence="4">
        <text>O-phospho-L-seryl-[protein] + H2O = L-seryl-[protein] + phosphate</text>
        <dbReference type="Rhea" id="RHEA:20629"/>
        <dbReference type="Rhea" id="RHEA-COMP:9863"/>
        <dbReference type="Rhea" id="RHEA-COMP:11604"/>
        <dbReference type="ChEBI" id="CHEBI:15377"/>
        <dbReference type="ChEBI" id="CHEBI:29999"/>
        <dbReference type="ChEBI" id="CHEBI:43474"/>
        <dbReference type="ChEBI" id="CHEBI:83421"/>
        <dbReference type="EC" id="3.1.3.16"/>
    </reaction>
</comment>
<proteinExistence type="predicted"/>
<gene>
    <name evidence="7" type="ORF">KUCA_T00003010001</name>
</gene>
<evidence type="ECO:0000259" key="6">
    <source>
        <dbReference type="SMART" id="SM00156"/>
    </source>
</evidence>
<dbReference type="GO" id="GO:0046872">
    <property type="term" value="F:metal ion binding"/>
    <property type="evidence" value="ECO:0007669"/>
    <property type="project" value="UniProtKB-KW"/>
</dbReference>
<comment type="catalytic activity">
    <reaction evidence="5">
        <text>O-phospho-L-threonyl-[protein] + H2O = L-threonyl-[protein] + phosphate</text>
        <dbReference type="Rhea" id="RHEA:47004"/>
        <dbReference type="Rhea" id="RHEA-COMP:11060"/>
        <dbReference type="Rhea" id="RHEA-COMP:11605"/>
        <dbReference type="ChEBI" id="CHEBI:15377"/>
        <dbReference type="ChEBI" id="CHEBI:30013"/>
        <dbReference type="ChEBI" id="CHEBI:43474"/>
        <dbReference type="ChEBI" id="CHEBI:61977"/>
        <dbReference type="EC" id="3.1.3.16"/>
    </reaction>
</comment>
<dbReference type="Gene3D" id="3.60.21.10">
    <property type="match status" value="1"/>
</dbReference>
<dbReference type="RefSeq" id="XP_022459029.1">
    <property type="nucleotide sequence ID" value="XM_022603311.1"/>
</dbReference>
<evidence type="ECO:0000313" key="8">
    <source>
        <dbReference type="Proteomes" id="UP000019384"/>
    </source>
</evidence>
<reference evidence="7" key="2">
    <citation type="submission" date="2014-02" db="EMBL/GenBank/DDBJ databases">
        <title>Complete DNA sequence of /Kuraishia capsulata/ illustrates novel genomic features among budding yeasts (/Saccharomycotina/).</title>
        <authorList>
            <person name="Morales L."/>
            <person name="Noel B."/>
            <person name="Porcel B."/>
            <person name="Marcet-Houben M."/>
            <person name="Hullo M-F."/>
            <person name="Sacerdot C."/>
            <person name="Tekaia F."/>
            <person name="Leh-Louis V."/>
            <person name="Despons L."/>
            <person name="Khanna V."/>
            <person name="Aury J-M."/>
            <person name="Barbe V."/>
            <person name="Couloux A."/>
            <person name="Labadie K."/>
            <person name="Pelletier E."/>
            <person name="Souciet J-L."/>
            <person name="Boekhout T."/>
            <person name="Gabaldon T."/>
            <person name="Wincker P."/>
            <person name="Dujon B."/>
        </authorList>
    </citation>
    <scope>NUCLEOTIDE SEQUENCE</scope>
    <source>
        <strain evidence="7">CBS 1993</strain>
    </source>
</reference>